<feature type="compositionally biased region" description="Acidic residues" evidence="1">
    <location>
        <begin position="62"/>
        <end position="108"/>
    </location>
</feature>
<dbReference type="InterPro" id="IPR012644">
    <property type="entry name" value="CHP02300_FYDLN_acid"/>
</dbReference>
<feature type="region of interest" description="Disordered" evidence="1">
    <location>
        <begin position="27"/>
        <end position="108"/>
    </location>
</feature>
<proteinExistence type="predicted"/>
<gene>
    <name evidence="2" type="ORF">HUK82_08470</name>
</gene>
<dbReference type="Pfam" id="PF09538">
    <property type="entry name" value="FYDLN_acid"/>
    <property type="match status" value="1"/>
</dbReference>
<protein>
    <submittedName>
        <fullName evidence="2">TIGR02300 family protein</fullName>
    </submittedName>
</protein>
<dbReference type="Proteomes" id="UP000585665">
    <property type="component" value="Unassembled WGS sequence"/>
</dbReference>
<dbReference type="RefSeq" id="WP_176613555.1">
    <property type="nucleotide sequence ID" value="NZ_JABXXR010000052.1"/>
</dbReference>
<dbReference type="EMBL" id="JABXXR010000052">
    <property type="protein sequence ID" value="NVN40596.1"/>
    <property type="molecule type" value="Genomic_DNA"/>
</dbReference>
<evidence type="ECO:0000313" key="2">
    <source>
        <dbReference type="EMBL" id="NVN40596.1"/>
    </source>
</evidence>
<keyword evidence="3" id="KW-1185">Reference proteome</keyword>
<accession>A0A850PEA5</accession>
<evidence type="ECO:0000256" key="1">
    <source>
        <dbReference type="SAM" id="MobiDB-lite"/>
    </source>
</evidence>
<dbReference type="AlphaFoldDB" id="A0A850PEA5"/>
<name>A0A850PEA5_9PROT</name>
<dbReference type="NCBIfam" id="TIGR02300">
    <property type="entry name" value="FYDLN_acid"/>
    <property type="match status" value="1"/>
</dbReference>
<reference evidence="2 3" key="1">
    <citation type="submission" date="2020-06" db="EMBL/GenBank/DDBJ databases">
        <title>Description of novel acetic acid bacteria.</title>
        <authorList>
            <person name="Sombolestani A."/>
        </authorList>
    </citation>
    <scope>NUCLEOTIDE SEQUENCE [LARGE SCALE GENOMIC DNA]</scope>
    <source>
        <strain evidence="2 3">LMG 27010</strain>
    </source>
</reference>
<evidence type="ECO:0000313" key="3">
    <source>
        <dbReference type="Proteomes" id="UP000585665"/>
    </source>
</evidence>
<sequence length="108" mass="11629">MAAPELGLKRVCVSCGARFYDLTRSPAVCPKCGAEQPTEQPRVRRPVDVVQPASTPKPEAESGTDADIESDDDSEDDLEDASVLDDDDDDDDLGNEIEVSTDSDDNDN</sequence>
<comment type="caution">
    <text evidence="2">The sequence shown here is derived from an EMBL/GenBank/DDBJ whole genome shotgun (WGS) entry which is preliminary data.</text>
</comment>
<organism evidence="2 3">
    <name type="scientific">Ameyamaea chiangmaiensis</name>
    <dbReference type="NCBI Taxonomy" id="442969"/>
    <lineage>
        <taxon>Bacteria</taxon>
        <taxon>Pseudomonadati</taxon>
        <taxon>Pseudomonadota</taxon>
        <taxon>Alphaproteobacteria</taxon>
        <taxon>Acetobacterales</taxon>
        <taxon>Acetobacteraceae</taxon>
        <taxon>Ameyamaea</taxon>
    </lineage>
</organism>